<proteinExistence type="predicted"/>
<dbReference type="InterPro" id="IPR038437">
    <property type="entry name" value="GINS_Psf3_sf"/>
</dbReference>
<sequence>MAIAPERLSITSPAGSSLNKACKEQVELVYLILVQKQIASVERSAKVTLPFWLANELFLRRAVSINVPACFSLETRKEIQADAACVDLRFRSPYFYELGCKILPL</sequence>
<dbReference type="STRING" id="906689.A0A2I0WRM0"/>
<dbReference type="EMBL" id="KZ502459">
    <property type="protein sequence ID" value="PKU78277.1"/>
    <property type="molecule type" value="Genomic_DNA"/>
</dbReference>
<gene>
    <name evidence="1" type="ORF">MA16_Dca027054</name>
</gene>
<reference evidence="1 2" key="1">
    <citation type="journal article" date="2016" name="Sci. Rep.">
        <title>The Dendrobium catenatum Lindl. genome sequence provides insights into polysaccharide synthase, floral development and adaptive evolution.</title>
        <authorList>
            <person name="Zhang G.Q."/>
            <person name="Xu Q."/>
            <person name="Bian C."/>
            <person name="Tsai W.C."/>
            <person name="Yeh C.M."/>
            <person name="Liu K.W."/>
            <person name="Yoshida K."/>
            <person name="Zhang L.S."/>
            <person name="Chang S.B."/>
            <person name="Chen F."/>
            <person name="Shi Y."/>
            <person name="Su Y.Y."/>
            <person name="Zhang Y.Q."/>
            <person name="Chen L.J."/>
            <person name="Yin Y."/>
            <person name="Lin M."/>
            <person name="Huang H."/>
            <person name="Deng H."/>
            <person name="Wang Z.W."/>
            <person name="Zhu S.L."/>
            <person name="Zhao X."/>
            <person name="Deng C."/>
            <person name="Niu S.C."/>
            <person name="Huang J."/>
            <person name="Wang M."/>
            <person name="Liu G.H."/>
            <person name="Yang H.J."/>
            <person name="Xiao X.J."/>
            <person name="Hsiao Y.Y."/>
            <person name="Wu W.L."/>
            <person name="Chen Y.Y."/>
            <person name="Mitsuda N."/>
            <person name="Ohme-Takagi M."/>
            <person name="Luo Y.B."/>
            <person name="Van de Peer Y."/>
            <person name="Liu Z.J."/>
        </authorList>
    </citation>
    <scope>NUCLEOTIDE SEQUENCE [LARGE SCALE GENOMIC DNA]</scope>
    <source>
        <tissue evidence="1">The whole plant</tissue>
    </source>
</reference>
<evidence type="ECO:0000313" key="2">
    <source>
        <dbReference type="Proteomes" id="UP000233837"/>
    </source>
</evidence>
<dbReference type="InterPro" id="IPR010492">
    <property type="entry name" value="GINS_Psf3"/>
</dbReference>
<dbReference type="Gene3D" id="1.20.58.2050">
    <property type="match status" value="1"/>
</dbReference>
<dbReference type="PANTHER" id="PTHR22768:SF0">
    <property type="entry name" value="DNA REPLICATION COMPLEX GINS PROTEIN PSF3"/>
    <property type="match status" value="1"/>
</dbReference>
<reference evidence="1 2" key="2">
    <citation type="journal article" date="2017" name="Nature">
        <title>The Apostasia genome and the evolution of orchids.</title>
        <authorList>
            <person name="Zhang G.Q."/>
            <person name="Liu K.W."/>
            <person name="Li Z."/>
            <person name="Lohaus R."/>
            <person name="Hsiao Y.Y."/>
            <person name="Niu S.C."/>
            <person name="Wang J.Y."/>
            <person name="Lin Y.C."/>
            <person name="Xu Q."/>
            <person name="Chen L.J."/>
            <person name="Yoshida K."/>
            <person name="Fujiwara S."/>
            <person name="Wang Z.W."/>
            <person name="Zhang Y.Q."/>
            <person name="Mitsuda N."/>
            <person name="Wang M."/>
            <person name="Liu G.H."/>
            <person name="Pecoraro L."/>
            <person name="Huang H.X."/>
            <person name="Xiao X.J."/>
            <person name="Lin M."/>
            <person name="Wu X.Y."/>
            <person name="Wu W.L."/>
            <person name="Chen Y.Y."/>
            <person name="Chang S.B."/>
            <person name="Sakamoto S."/>
            <person name="Ohme-Takagi M."/>
            <person name="Yagi M."/>
            <person name="Zeng S.J."/>
            <person name="Shen C.Y."/>
            <person name="Yeh C.M."/>
            <person name="Luo Y.B."/>
            <person name="Tsai W.C."/>
            <person name="Van de Peer Y."/>
            <person name="Liu Z.J."/>
        </authorList>
    </citation>
    <scope>NUCLEOTIDE SEQUENCE [LARGE SCALE GENOMIC DNA]</scope>
    <source>
        <tissue evidence="1">The whole plant</tissue>
    </source>
</reference>
<dbReference type="CDD" id="cd11713">
    <property type="entry name" value="GINS_A_psf3"/>
    <property type="match status" value="1"/>
</dbReference>
<keyword evidence="2" id="KW-1185">Reference proteome</keyword>
<dbReference type="Proteomes" id="UP000233837">
    <property type="component" value="Unassembled WGS sequence"/>
</dbReference>
<dbReference type="AlphaFoldDB" id="A0A2I0WRM0"/>
<dbReference type="PANTHER" id="PTHR22768">
    <property type="entry name" value="DNA REPLICATION COMPLEX GINS PROTEIN PSF3"/>
    <property type="match status" value="1"/>
</dbReference>
<dbReference type="GO" id="GO:0000811">
    <property type="term" value="C:GINS complex"/>
    <property type="evidence" value="ECO:0007669"/>
    <property type="project" value="TreeGrafter"/>
</dbReference>
<dbReference type="GO" id="GO:1902975">
    <property type="term" value="P:mitotic DNA replication initiation"/>
    <property type="evidence" value="ECO:0007669"/>
    <property type="project" value="TreeGrafter"/>
</dbReference>
<accession>A0A2I0WRM0</accession>
<evidence type="ECO:0000313" key="1">
    <source>
        <dbReference type="EMBL" id="PKU78277.1"/>
    </source>
</evidence>
<dbReference type="SUPFAM" id="SSF158573">
    <property type="entry name" value="GINS helical bundle-like"/>
    <property type="match status" value="1"/>
</dbReference>
<organism evidence="1 2">
    <name type="scientific">Dendrobium catenatum</name>
    <dbReference type="NCBI Taxonomy" id="906689"/>
    <lineage>
        <taxon>Eukaryota</taxon>
        <taxon>Viridiplantae</taxon>
        <taxon>Streptophyta</taxon>
        <taxon>Embryophyta</taxon>
        <taxon>Tracheophyta</taxon>
        <taxon>Spermatophyta</taxon>
        <taxon>Magnoliopsida</taxon>
        <taxon>Liliopsida</taxon>
        <taxon>Asparagales</taxon>
        <taxon>Orchidaceae</taxon>
        <taxon>Epidendroideae</taxon>
        <taxon>Malaxideae</taxon>
        <taxon>Dendrobiinae</taxon>
        <taxon>Dendrobium</taxon>
    </lineage>
</organism>
<protein>
    <submittedName>
        <fullName evidence="1">Uncharacterized protein</fullName>
    </submittedName>
</protein>
<name>A0A2I0WRM0_9ASPA</name>
<dbReference type="InterPro" id="IPR036224">
    <property type="entry name" value="GINS_bundle-like_dom_sf"/>
</dbReference>